<organism evidence="3 4">
    <name type="scientific">Massariosphaeria phaeospora</name>
    <dbReference type="NCBI Taxonomy" id="100035"/>
    <lineage>
        <taxon>Eukaryota</taxon>
        <taxon>Fungi</taxon>
        <taxon>Dikarya</taxon>
        <taxon>Ascomycota</taxon>
        <taxon>Pezizomycotina</taxon>
        <taxon>Dothideomycetes</taxon>
        <taxon>Pleosporomycetidae</taxon>
        <taxon>Pleosporales</taxon>
        <taxon>Pleosporales incertae sedis</taxon>
        <taxon>Massariosphaeria</taxon>
    </lineage>
</organism>
<dbReference type="OrthoDB" id="3788331at2759"/>
<keyword evidence="4" id="KW-1185">Reference proteome</keyword>
<protein>
    <submittedName>
        <fullName evidence="3">Uncharacterized protein</fullName>
    </submittedName>
</protein>
<dbReference type="AlphaFoldDB" id="A0A7C8I3U9"/>
<dbReference type="Proteomes" id="UP000481861">
    <property type="component" value="Unassembled WGS sequence"/>
</dbReference>
<name>A0A7C8I3U9_9PLEO</name>
<keyword evidence="2" id="KW-0812">Transmembrane</keyword>
<evidence type="ECO:0000256" key="1">
    <source>
        <dbReference type="SAM" id="Coils"/>
    </source>
</evidence>
<evidence type="ECO:0000256" key="2">
    <source>
        <dbReference type="SAM" id="Phobius"/>
    </source>
</evidence>
<proteinExistence type="predicted"/>
<gene>
    <name evidence="3" type="ORF">BDV95DRAFT_610843</name>
</gene>
<feature type="transmembrane region" description="Helical" evidence="2">
    <location>
        <begin position="454"/>
        <end position="473"/>
    </location>
</feature>
<feature type="coiled-coil region" evidence="1">
    <location>
        <begin position="78"/>
        <end position="241"/>
    </location>
</feature>
<evidence type="ECO:0000313" key="4">
    <source>
        <dbReference type="Proteomes" id="UP000481861"/>
    </source>
</evidence>
<comment type="caution">
    <text evidence="3">The sequence shown here is derived from an EMBL/GenBank/DDBJ whole genome shotgun (WGS) entry which is preliminary data.</text>
</comment>
<accession>A0A7C8I3U9</accession>
<keyword evidence="2" id="KW-1133">Transmembrane helix</keyword>
<keyword evidence="2" id="KW-0472">Membrane</keyword>
<dbReference type="EMBL" id="JAADJZ010000023">
    <property type="protein sequence ID" value="KAF2867452.1"/>
    <property type="molecule type" value="Genomic_DNA"/>
</dbReference>
<sequence length="542" mass="58836">MSLHSIPFTFQGGYGPTFDFNGQTPPPILDQYAWRKEAAEAREALAVAQARERIARNLFESLRSRSNTTNPATATMDAATEYDRAVELELAVERLEAEKKQLQQQHDALAAQAKNKDAALDDSSRQLAALTARQDSFVAALDKLQENLADQARSNTNLENLLHRAYADLKAAEGDRDVARVAQNQAEGLHEVTKQQLESLQQQWEETEVKVEELAATSNQLGAAEAQNATLAEDIENLRTIIDEGDRSATIKDLRIGQLELQLQRALQDRLDVNAAAEAALSPTDMPHITTVGDNLEEELAEHSDFGSEYPEEPLPELSDFVVVASISPRAQALDFSAVQGITVAPVSPQVPVLSIGSLTSIETSPVGSNTAYETASTQTEALKLSTSPVTTILNFSPTESKTADLAAPSVIASAELTTSPVVTIVDITPIKSKAQPTIVHTSKSKPWISNTHLIILLGILGILSAYSAYLYAQLSSWNTANTIYPSSYYNGAYGNPRKLLGLFPVAQDVGNTILSEQVAKYMSSTIQRFEDWAGVTPTPLY</sequence>
<keyword evidence="1" id="KW-0175">Coiled coil</keyword>
<evidence type="ECO:0000313" key="3">
    <source>
        <dbReference type="EMBL" id="KAF2867452.1"/>
    </source>
</evidence>
<reference evidence="3 4" key="1">
    <citation type="submission" date="2020-01" db="EMBL/GenBank/DDBJ databases">
        <authorList>
            <consortium name="DOE Joint Genome Institute"/>
            <person name="Haridas S."/>
            <person name="Albert R."/>
            <person name="Binder M."/>
            <person name="Bloem J."/>
            <person name="Labutti K."/>
            <person name="Salamov A."/>
            <person name="Andreopoulos B."/>
            <person name="Baker S.E."/>
            <person name="Barry K."/>
            <person name="Bills G."/>
            <person name="Bluhm B.H."/>
            <person name="Cannon C."/>
            <person name="Castanera R."/>
            <person name="Culley D.E."/>
            <person name="Daum C."/>
            <person name="Ezra D."/>
            <person name="Gonzalez J.B."/>
            <person name="Henrissat B."/>
            <person name="Kuo A."/>
            <person name="Liang C."/>
            <person name="Lipzen A."/>
            <person name="Lutzoni F."/>
            <person name="Magnuson J."/>
            <person name="Mondo S."/>
            <person name="Nolan M."/>
            <person name="Ohm R."/>
            <person name="Pangilinan J."/>
            <person name="Park H.-J.H."/>
            <person name="Ramirez L."/>
            <person name="Alfaro M."/>
            <person name="Sun H."/>
            <person name="Tritt A."/>
            <person name="Yoshinaga Y."/>
            <person name="Zwiers L.-H.L."/>
            <person name="Turgeon B.G."/>
            <person name="Goodwin S.B."/>
            <person name="Spatafora J.W."/>
            <person name="Crous P.W."/>
            <person name="Grigoriev I.V."/>
        </authorList>
    </citation>
    <scope>NUCLEOTIDE SEQUENCE [LARGE SCALE GENOMIC DNA]</scope>
    <source>
        <strain evidence="3 4">CBS 611.86</strain>
    </source>
</reference>